<dbReference type="Proteomes" id="UP001054945">
    <property type="component" value="Unassembled WGS sequence"/>
</dbReference>
<sequence length="131" mass="15151">MASWCFLQTSPAVCLDCDTPAKGKWSCLLRKVITFMLRLRADRVSMFWILPNEMFGKMVDNFFRTAKEASVQSDFESEKIYFDKLHNRYNKPVQAEENTDVRLGYQVDTHTFLVKAYSTFGVRTVAANTSQ</sequence>
<organism evidence="1 2">
    <name type="scientific">Caerostris extrusa</name>
    <name type="common">Bark spider</name>
    <name type="synonym">Caerostris bankana</name>
    <dbReference type="NCBI Taxonomy" id="172846"/>
    <lineage>
        <taxon>Eukaryota</taxon>
        <taxon>Metazoa</taxon>
        <taxon>Ecdysozoa</taxon>
        <taxon>Arthropoda</taxon>
        <taxon>Chelicerata</taxon>
        <taxon>Arachnida</taxon>
        <taxon>Araneae</taxon>
        <taxon>Araneomorphae</taxon>
        <taxon>Entelegynae</taxon>
        <taxon>Araneoidea</taxon>
        <taxon>Araneidae</taxon>
        <taxon>Caerostris</taxon>
    </lineage>
</organism>
<evidence type="ECO:0000313" key="2">
    <source>
        <dbReference type="Proteomes" id="UP001054945"/>
    </source>
</evidence>
<dbReference type="AlphaFoldDB" id="A0AAV4PWL6"/>
<dbReference type="EMBL" id="BPLR01005154">
    <property type="protein sequence ID" value="GIY00185.1"/>
    <property type="molecule type" value="Genomic_DNA"/>
</dbReference>
<comment type="caution">
    <text evidence="1">The sequence shown here is derived from an EMBL/GenBank/DDBJ whole genome shotgun (WGS) entry which is preliminary data.</text>
</comment>
<gene>
    <name evidence="1" type="ORF">CEXT_175371</name>
</gene>
<name>A0AAV4PWL6_CAEEX</name>
<proteinExistence type="predicted"/>
<keyword evidence="2" id="KW-1185">Reference proteome</keyword>
<evidence type="ECO:0000313" key="1">
    <source>
        <dbReference type="EMBL" id="GIY00185.1"/>
    </source>
</evidence>
<accession>A0AAV4PWL6</accession>
<reference evidence="1 2" key="1">
    <citation type="submission" date="2021-06" db="EMBL/GenBank/DDBJ databases">
        <title>Caerostris extrusa draft genome.</title>
        <authorList>
            <person name="Kono N."/>
            <person name="Arakawa K."/>
        </authorList>
    </citation>
    <scope>NUCLEOTIDE SEQUENCE [LARGE SCALE GENOMIC DNA]</scope>
</reference>
<protein>
    <submittedName>
        <fullName evidence="1">Uncharacterized protein</fullName>
    </submittedName>
</protein>